<dbReference type="Pfam" id="PF00512">
    <property type="entry name" value="HisKA"/>
    <property type="match status" value="1"/>
</dbReference>
<keyword evidence="9" id="KW-0902">Two-component regulatory system</keyword>
<dbReference type="Gene3D" id="3.30.565.10">
    <property type="entry name" value="Histidine kinase-like ATPase, C-terminal domain"/>
    <property type="match status" value="1"/>
</dbReference>
<dbReference type="Gene3D" id="6.10.340.10">
    <property type="match status" value="1"/>
</dbReference>
<dbReference type="PRINTS" id="PR00344">
    <property type="entry name" value="BCTRLSENSOR"/>
</dbReference>
<feature type="domain" description="Histidine kinase" evidence="12">
    <location>
        <begin position="174"/>
        <end position="397"/>
    </location>
</feature>
<protein>
    <recommendedName>
        <fullName evidence="3">histidine kinase</fullName>
        <ecNumber evidence="3">2.7.13.3</ecNumber>
    </recommendedName>
</protein>
<feature type="transmembrane region" description="Helical" evidence="11">
    <location>
        <begin position="20"/>
        <end position="39"/>
    </location>
</feature>
<evidence type="ECO:0000259" key="12">
    <source>
        <dbReference type="PROSITE" id="PS50109"/>
    </source>
</evidence>
<dbReference type="InterPro" id="IPR003594">
    <property type="entry name" value="HATPase_dom"/>
</dbReference>
<evidence type="ECO:0000256" key="9">
    <source>
        <dbReference type="ARBA" id="ARBA00023012"/>
    </source>
</evidence>
<dbReference type="RefSeq" id="WP_005426318.1">
    <property type="nucleotide sequence ID" value="NZ_CYZD01000010.1"/>
</dbReference>
<organism evidence="14 15">
    <name type="scientific">Blautia obeum</name>
    <dbReference type="NCBI Taxonomy" id="40520"/>
    <lineage>
        <taxon>Bacteria</taxon>
        <taxon>Bacillati</taxon>
        <taxon>Bacillota</taxon>
        <taxon>Clostridia</taxon>
        <taxon>Lachnospirales</taxon>
        <taxon>Lachnospiraceae</taxon>
        <taxon>Blautia</taxon>
    </lineage>
</organism>
<keyword evidence="10 11" id="KW-0472">Membrane</keyword>
<keyword evidence="8 11" id="KW-1133">Transmembrane helix</keyword>
<dbReference type="SUPFAM" id="SSF47384">
    <property type="entry name" value="Homodimeric domain of signal transducing histidine kinase"/>
    <property type="match status" value="1"/>
</dbReference>
<evidence type="ECO:0000256" key="4">
    <source>
        <dbReference type="ARBA" id="ARBA00022553"/>
    </source>
</evidence>
<evidence type="ECO:0000313" key="15">
    <source>
        <dbReference type="Proteomes" id="UP000095409"/>
    </source>
</evidence>
<dbReference type="Gene3D" id="1.10.287.130">
    <property type="match status" value="1"/>
</dbReference>
<name>A0A174ES84_9FIRM</name>
<keyword evidence="6 11" id="KW-0812">Transmembrane</keyword>
<dbReference type="Proteomes" id="UP000095409">
    <property type="component" value="Unassembled WGS sequence"/>
</dbReference>
<feature type="transmembrane region" description="Helical" evidence="11">
    <location>
        <begin position="94"/>
        <end position="112"/>
    </location>
</feature>
<dbReference type="Pfam" id="PF00672">
    <property type="entry name" value="HAMP"/>
    <property type="match status" value="1"/>
</dbReference>
<evidence type="ECO:0000256" key="10">
    <source>
        <dbReference type="ARBA" id="ARBA00023136"/>
    </source>
</evidence>
<dbReference type="InterPro" id="IPR003661">
    <property type="entry name" value="HisK_dim/P_dom"/>
</dbReference>
<dbReference type="InterPro" id="IPR003660">
    <property type="entry name" value="HAMP_dom"/>
</dbReference>
<evidence type="ECO:0000256" key="2">
    <source>
        <dbReference type="ARBA" id="ARBA00004370"/>
    </source>
</evidence>
<evidence type="ECO:0000256" key="3">
    <source>
        <dbReference type="ARBA" id="ARBA00012438"/>
    </source>
</evidence>
<accession>A0A174ES84</accession>
<dbReference type="PANTHER" id="PTHR45436:SF5">
    <property type="entry name" value="SENSOR HISTIDINE KINASE TRCS"/>
    <property type="match status" value="1"/>
</dbReference>
<dbReference type="SMART" id="SM00387">
    <property type="entry name" value="HATPase_c"/>
    <property type="match status" value="1"/>
</dbReference>
<dbReference type="InterPro" id="IPR036890">
    <property type="entry name" value="HATPase_C_sf"/>
</dbReference>
<keyword evidence="4" id="KW-0597">Phosphoprotein</keyword>
<dbReference type="FunFam" id="3.30.565.10:FF:000006">
    <property type="entry name" value="Sensor histidine kinase WalK"/>
    <property type="match status" value="1"/>
</dbReference>
<dbReference type="GO" id="GO:0005886">
    <property type="term" value="C:plasma membrane"/>
    <property type="evidence" value="ECO:0007669"/>
    <property type="project" value="TreeGrafter"/>
</dbReference>
<dbReference type="EMBL" id="CYZD01000010">
    <property type="protein sequence ID" value="CUO39466.1"/>
    <property type="molecule type" value="Genomic_DNA"/>
</dbReference>
<evidence type="ECO:0000259" key="13">
    <source>
        <dbReference type="PROSITE" id="PS50885"/>
    </source>
</evidence>
<evidence type="ECO:0000256" key="7">
    <source>
        <dbReference type="ARBA" id="ARBA00022777"/>
    </source>
</evidence>
<dbReference type="InterPro" id="IPR004358">
    <property type="entry name" value="Sig_transdc_His_kin-like_C"/>
</dbReference>
<dbReference type="SUPFAM" id="SSF55874">
    <property type="entry name" value="ATPase domain of HSP90 chaperone/DNA topoisomerase II/histidine kinase"/>
    <property type="match status" value="1"/>
</dbReference>
<feature type="domain" description="HAMP" evidence="13">
    <location>
        <begin position="113"/>
        <end position="166"/>
    </location>
</feature>
<evidence type="ECO:0000256" key="5">
    <source>
        <dbReference type="ARBA" id="ARBA00022679"/>
    </source>
</evidence>
<dbReference type="PROSITE" id="PS50109">
    <property type="entry name" value="HIS_KIN"/>
    <property type="match status" value="1"/>
</dbReference>
<evidence type="ECO:0000256" key="8">
    <source>
        <dbReference type="ARBA" id="ARBA00022989"/>
    </source>
</evidence>
<evidence type="ECO:0000313" key="14">
    <source>
        <dbReference type="EMBL" id="CUO39466.1"/>
    </source>
</evidence>
<evidence type="ECO:0000256" key="11">
    <source>
        <dbReference type="SAM" id="Phobius"/>
    </source>
</evidence>
<dbReference type="EC" id="2.7.13.3" evidence="3"/>
<dbReference type="SMART" id="SM00304">
    <property type="entry name" value="HAMP"/>
    <property type="match status" value="1"/>
</dbReference>
<comment type="subcellular location">
    <subcellularLocation>
        <location evidence="2">Membrane</location>
    </subcellularLocation>
</comment>
<dbReference type="GeneID" id="79805558"/>
<comment type="catalytic activity">
    <reaction evidence="1">
        <text>ATP + protein L-histidine = ADP + protein N-phospho-L-histidine.</text>
        <dbReference type="EC" id="2.7.13.3"/>
    </reaction>
</comment>
<evidence type="ECO:0000256" key="6">
    <source>
        <dbReference type="ARBA" id="ARBA00022692"/>
    </source>
</evidence>
<keyword evidence="7 14" id="KW-0418">Kinase</keyword>
<evidence type="ECO:0000256" key="1">
    <source>
        <dbReference type="ARBA" id="ARBA00000085"/>
    </source>
</evidence>
<dbReference type="Pfam" id="PF02518">
    <property type="entry name" value="HATPase_c"/>
    <property type="match status" value="1"/>
</dbReference>
<dbReference type="CDD" id="cd06225">
    <property type="entry name" value="HAMP"/>
    <property type="match status" value="1"/>
</dbReference>
<dbReference type="InterPro" id="IPR036097">
    <property type="entry name" value="HisK_dim/P_sf"/>
</dbReference>
<dbReference type="SMART" id="SM00388">
    <property type="entry name" value="HisKA"/>
    <property type="match status" value="1"/>
</dbReference>
<dbReference type="InterPro" id="IPR050428">
    <property type="entry name" value="TCS_sensor_his_kinase"/>
</dbReference>
<proteinExistence type="predicted"/>
<gene>
    <name evidence="14" type="primary">arlS</name>
    <name evidence="14" type="ORF">ERS852394_02088</name>
</gene>
<dbReference type="SUPFAM" id="SSF158472">
    <property type="entry name" value="HAMP domain-like"/>
    <property type="match status" value="1"/>
</dbReference>
<dbReference type="InterPro" id="IPR005467">
    <property type="entry name" value="His_kinase_dom"/>
</dbReference>
<dbReference type="CDD" id="cd00082">
    <property type="entry name" value="HisKA"/>
    <property type="match status" value="1"/>
</dbReference>
<keyword evidence="5 14" id="KW-0808">Transferase</keyword>
<reference evidence="14 15" key="1">
    <citation type="submission" date="2015-09" db="EMBL/GenBank/DDBJ databases">
        <authorList>
            <consortium name="Pathogen Informatics"/>
        </authorList>
    </citation>
    <scope>NUCLEOTIDE SEQUENCE [LARGE SCALE GENOMIC DNA]</scope>
    <source>
        <strain evidence="14 15">2789STDY5608837</strain>
    </source>
</reference>
<dbReference type="CDD" id="cd00075">
    <property type="entry name" value="HATPase"/>
    <property type="match status" value="1"/>
</dbReference>
<sequence>MKKEHTTKNPLKKLSLQWRLTLIITLLMTVTCVLMYFFISNSAVTGIENLGDYVVKINETDSTPITFNINPNTLFAGLSDQVQETKDLFRTRSIIATAIIILLSSVGTYFISRRALLPLRRLSNEVNKIEAQNLSESLEVPDTNDEISRLTGSFNKMLSRLDDAFTAQKQFSASAAHELRTPLAVMQTNLEVFARKKTPTIEEYQDIFGMIQNQTERLSHLSEVLLDMTGIQSVERSDSISLAELTDEVCCDLASIADQKKVELIQEEGDCTVTGSYLLLYRAVYNLVENAIKYNHSGGKVTVKISQTKALPVAHSKPADYALVEVTDTGIGISPEYQEKIFAPFFRVDKSRSRAMGGAGLGLALVAEIARQHGGQVKVLASSKKGSTIALMLPINSPLIEI</sequence>
<dbReference type="AlphaFoldDB" id="A0A174ES84"/>
<dbReference type="GO" id="GO:0000155">
    <property type="term" value="F:phosphorelay sensor kinase activity"/>
    <property type="evidence" value="ECO:0007669"/>
    <property type="project" value="InterPro"/>
</dbReference>
<dbReference type="PANTHER" id="PTHR45436">
    <property type="entry name" value="SENSOR HISTIDINE KINASE YKOH"/>
    <property type="match status" value="1"/>
</dbReference>
<dbReference type="PROSITE" id="PS50885">
    <property type="entry name" value="HAMP"/>
    <property type="match status" value="1"/>
</dbReference>